<name>W0RIM1_9BACT</name>
<reference evidence="9 10" key="1">
    <citation type="journal article" date="2014" name="Genome Announc.">
        <title>Genome Sequence and Methylome of Soil Bacterium Gemmatirosa kalamazoonensis KBS708T, a Member of the Rarely Cultivated Gemmatimonadetes Phylum.</title>
        <authorList>
            <person name="Debruyn J.M."/>
            <person name="Radosevich M."/>
            <person name="Wommack K.E."/>
            <person name="Polson S.W."/>
            <person name="Hauser L.J."/>
            <person name="Fawaz M.N."/>
            <person name="Korlach J."/>
            <person name="Tsai Y.C."/>
        </authorList>
    </citation>
    <scope>NUCLEOTIDE SEQUENCE [LARGE SCALE GENOMIC DNA]</scope>
    <source>
        <strain evidence="9 10">KBS708</strain>
    </source>
</reference>
<dbReference type="InterPro" id="IPR024194">
    <property type="entry name" value="Ac/AlaTfrase_AlgI/DltB"/>
</dbReference>
<dbReference type="HOGENOM" id="CLU_025255_0_1_0"/>
<keyword evidence="5 8" id="KW-1133">Transmembrane helix</keyword>
<dbReference type="PANTHER" id="PTHR13285">
    <property type="entry name" value="ACYLTRANSFERASE"/>
    <property type="match status" value="1"/>
</dbReference>
<feature type="transmembrane region" description="Helical" evidence="8">
    <location>
        <begin position="74"/>
        <end position="94"/>
    </location>
</feature>
<dbReference type="InterPro" id="IPR004299">
    <property type="entry name" value="MBOAT_fam"/>
</dbReference>
<dbReference type="eggNOG" id="COG1696">
    <property type="taxonomic scope" value="Bacteria"/>
</dbReference>
<feature type="transmembrane region" description="Helical" evidence="8">
    <location>
        <begin position="43"/>
        <end position="62"/>
    </location>
</feature>
<dbReference type="GO" id="GO:0016746">
    <property type="term" value="F:acyltransferase activity"/>
    <property type="evidence" value="ECO:0007669"/>
    <property type="project" value="UniProtKB-KW"/>
</dbReference>
<feature type="transmembrane region" description="Helical" evidence="8">
    <location>
        <begin position="363"/>
        <end position="384"/>
    </location>
</feature>
<evidence type="ECO:0000313" key="10">
    <source>
        <dbReference type="Proteomes" id="UP000019151"/>
    </source>
</evidence>
<evidence type="ECO:0000256" key="5">
    <source>
        <dbReference type="ARBA" id="ARBA00022989"/>
    </source>
</evidence>
<keyword evidence="3 7" id="KW-1003">Cell membrane</keyword>
<evidence type="ECO:0000256" key="7">
    <source>
        <dbReference type="PIRNR" id="PIRNR016636"/>
    </source>
</evidence>
<dbReference type="PIRSF" id="PIRSF500217">
    <property type="entry name" value="AlgI"/>
    <property type="match status" value="1"/>
</dbReference>
<dbReference type="STRING" id="861299.J421_1701"/>
<comment type="subcellular location">
    <subcellularLocation>
        <location evidence="1">Cell membrane</location>
        <topology evidence="1">Multi-pass membrane protein</topology>
    </subcellularLocation>
</comment>
<dbReference type="InterPro" id="IPR028362">
    <property type="entry name" value="AlgI"/>
</dbReference>
<dbReference type="PATRIC" id="fig|861299.3.peg.1727"/>
<comment type="similarity">
    <text evidence="2 7">Belongs to the membrane-bound acyltransferase family.</text>
</comment>
<evidence type="ECO:0000256" key="8">
    <source>
        <dbReference type="SAM" id="Phobius"/>
    </source>
</evidence>
<dbReference type="KEGG" id="gba:J421_1701"/>
<dbReference type="OrthoDB" id="9805788at2"/>
<evidence type="ECO:0000256" key="6">
    <source>
        <dbReference type="ARBA" id="ARBA00023136"/>
    </source>
</evidence>
<dbReference type="Pfam" id="PF03062">
    <property type="entry name" value="MBOAT"/>
    <property type="match status" value="1"/>
</dbReference>
<organism evidence="9 10">
    <name type="scientific">Gemmatirosa kalamazoonensis</name>
    <dbReference type="NCBI Taxonomy" id="861299"/>
    <lineage>
        <taxon>Bacteria</taxon>
        <taxon>Pseudomonadati</taxon>
        <taxon>Gemmatimonadota</taxon>
        <taxon>Gemmatimonadia</taxon>
        <taxon>Gemmatimonadales</taxon>
        <taxon>Gemmatimonadaceae</taxon>
        <taxon>Gemmatirosa</taxon>
    </lineage>
</organism>
<proteinExistence type="inferred from homology"/>
<dbReference type="PIRSF" id="PIRSF016636">
    <property type="entry name" value="AlgI_DltB"/>
    <property type="match status" value="1"/>
</dbReference>
<dbReference type="EMBL" id="CP007128">
    <property type="protein sequence ID" value="AHG89238.1"/>
    <property type="molecule type" value="Genomic_DNA"/>
</dbReference>
<dbReference type="RefSeq" id="WP_025410748.1">
    <property type="nucleotide sequence ID" value="NZ_CP007128.1"/>
</dbReference>
<sequence length="488" mass="54231">MLFNSLAFLLFFPVVTGLYFALPHRWRAPLLLAASCVFYMAFVPAYIAILAFTIVVDYVAGIAIERAAGRARRWALGASIVANVGVLAVFKYYGFLAANLTSLGHALGLAPVFPALRMLLPIGLSFHTFQAMSYTIEVYRGTQRAERSLLTYALYVMFYPQLVAGPIERPQNLLHQFREPHGFEYARVRDGLLRMAVGMFKKVVLADTLAAQVNRVYEHPHAFGGPPLLIATVFFAFQIYWDFAGYSDIAIGSAQVMGFRLMENFRTPYFARSVGEFWRRWHVSLSTWFKDYVYIPLGGSRTTTVRHYANLLTVFAISGLWHGASWTYVVWGLLHGTYLVVGDATRPLRSAALRRLGLDRDRGVVRVGATLTTFALVTIAWVFFRATTFEQARYVLSHAIGPSAGADRAMWRAWAACAVMIAGAVAAERALARAGEPAEALESAEGVPATAGVQRLPAVLRYAVYYGLVYGCMLAARPDAPQFIYFQF</sequence>
<dbReference type="PANTHER" id="PTHR13285:SF18">
    <property type="entry name" value="PROTEIN-CYSTEINE N-PALMITOYLTRANSFERASE RASP"/>
    <property type="match status" value="1"/>
</dbReference>
<keyword evidence="4 8" id="KW-0812">Transmembrane</keyword>
<keyword evidence="7 9" id="KW-0808">Transferase</keyword>
<feature type="transmembrane region" description="Helical" evidence="8">
    <location>
        <begin position="149"/>
        <end position="167"/>
    </location>
</feature>
<dbReference type="GO" id="GO:0042121">
    <property type="term" value="P:alginic acid biosynthetic process"/>
    <property type="evidence" value="ECO:0007669"/>
    <property type="project" value="InterPro"/>
</dbReference>
<feature type="transmembrane region" description="Helical" evidence="8">
    <location>
        <begin position="106"/>
        <end position="129"/>
    </location>
</feature>
<evidence type="ECO:0000313" key="9">
    <source>
        <dbReference type="EMBL" id="AHG89238.1"/>
    </source>
</evidence>
<protein>
    <submittedName>
        <fullName evidence="9">Membrane bound O-acyl transferase MBOAT family protein</fullName>
    </submittedName>
</protein>
<dbReference type="InParanoid" id="W0RIM1"/>
<dbReference type="InterPro" id="IPR051085">
    <property type="entry name" value="MB_O-acyltransferase"/>
</dbReference>
<dbReference type="AlphaFoldDB" id="W0RIM1"/>
<keyword evidence="10" id="KW-1185">Reference proteome</keyword>
<gene>
    <name evidence="9" type="ORF">J421_1701</name>
</gene>
<evidence type="ECO:0000256" key="1">
    <source>
        <dbReference type="ARBA" id="ARBA00004651"/>
    </source>
</evidence>
<keyword evidence="7" id="KW-0012">Acyltransferase</keyword>
<evidence type="ECO:0000256" key="3">
    <source>
        <dbReference type="ARBA" id="ARBA00022475"/>
    </source>
</evidence>
<dbReference type="FunCoup" id="W0RIM1">
    <property type="interactions" value="130"/>
</dbReference>
<feature type="transmembrane region" description="Helical" evidence="8">
    <location>
        <begin position="223"/>
        <end position="241"/>
    </location>
</feature>
<evidence type="ECO:0000256" key="2">
    <source>
        <dbReference type="ARBA" id="ARBA00010323"/>
    </source>
</evidence>
<keyword evidence="6 7" id="KW-0472">Membrane</keyword>
<dbReference type="GO" id="GO:0005886">
    <property type="term" value="C:plasma membrane"/>
    <property type="evidence" value="ECO:0007669"/>
    <property type="project" value="UniProtKB-SubCell"/>
</dbReference>
<evidence type="ECO:0000256" key="4">
    <source>
        <dbReference type="ARBA" id="ARBA00022692"/>
    </source>
</evidence>
<dbReference type="Proteomes" id="UP000019151">
    <property type="component" value="Chromosome"/>
</dbReference>
<accession>W0RIM1</accession>